<dbReference type="AlphaFoldDB" id="A0A1H6ETP4"/>
<sequence length="653" mass="72150">MTVAHPPRGPFIGVRAFEARDELLFSGRADEICELSTLWRRNRLTILHSDAGAGKTSLLRAGLIPGLERERARVLPVGQATSSRVWPAATLPDRNPYVLALLSSWGAGEPPARIAGWSVGEFLRRHDGIDRYGDPAPTLAAIDQAETFLRQSPSYEHHRAHFLDELFETLERHPRLHLLLSVRTDYLDDLLHVLKGYGSPGYAEFGLRAFSPEQAAAVVNRSMEVAGHRAAPQRVAELVEELRNIRDDTGHVRERSPERDIDPLLLQVAGSHLWGDPPDRERFMNARLDVEVDRALNGFCARALAEVAADYELSPYRLETWLRQKILHDSRRFAPLVEVRGVLLHALEDHRLLKALQQHGLRLHQLRRRRLAAPLRRLDATQWPAPSADPAARLSAAVRACWEGQPERARRIAEEAAFAAPGTALRVRADLQSLLGNIAYEQDELDEAVARYREAAKLYEALPDGTAVGWTLTAIGRIALAQDKQSDAIEELHAALGRSPHDLVVRTTLGQVLWEAGEPQAAITVLTDVIDREGDASEARRTRGEILADLGQATSALQDIGQSASRWPQPSTRAARALALATLDRVEAAGEELSSAIAEAEDNGPALLRAARVHELTGDVTTAAEFADQAISARHPRLPRHQRKTAEHLRDGA</sequence>
<name>A0A1H6ETP4_9ACTN</name>
<feature type="region of interest" description="Disordered" evidence="3">
    <location>
        <begin position="634"/>
        <end position="653"/>
    </location>
</feature>
<dbReference type="SMART" id="SM00028">
    <property type="entry name" value="TPR"/>
    <property type="match status" value="5"/>
</dbReference>
<evidence type="ECO:0000313" key="6">
    <source>
        <dbReference type="Proteomes" id="UP000236732"/>
    </source>
</evidence>
<keyword evidence="6" id="KW-1185">Reference proteome</keyword>
<dbReference type="PANTHER" id="PTHR45586">
    <property type="entry name" value="TPR REPEAT-CONTAINING PROTEIN PA4667"/>
    <property type="match status" value="1"/>
</dbReference>
<dbReference type="EMBL" id="FNVT01000019">
    <property type="protein sequence ID" value="SEH01228.1"/>
    <property type="molecule type" value="Genomic_DNA"/>
</dbReference>
<dbReference type="InterPro" id="IPR051012">
    <property type="entry name" value="CellSynth/LPSAsmb/PSIAsmb"/>
</dbReference>
<evidence type="ECO:0000256" key="2">
    <source>
        <dbReference type="ARBA" id="ARBA00022803"/>
    </source>
</evidence>
<evidence type="ECO:0000313" key="5">
    <source>
        <dbReference type="EMBL" id="SEH01228.1"/>
    </source>
</evidence>
<organism evidence="5 6">
    <name type="scientific">Nonomuraea solani</name>
    <dbReference type="NCBI Taxonomy" id="1144553"/>
    <lineage>
        <taxon>Bacteria</taxon>
        <taxon>Bacillati</taxon>
        <taxon>Actinomycetota</taxon>
        <taxon>Actinomycetes</taxon>
        <taxon>Streptosporangiales</taxon>
        <taxon>Streptosporangiaceae</taxon>
        <taxon>Nonomuraea</taxon>
    </lineage>
</organism>
<dbReference type="RefSeq" id="WP_103962331.1">
    <property type="nucleotide sequence ID" value="NZ_FNVT01000019.1"/>
</dbReference>
<dbReference type="InterPro" id="IPR011990">
    <property type="entry name" value="TPR-like_helical_dom_sf"/>
</dbReference>
<dbReference type="Gene3D" id="1.25.40.10">
    <property type="entry name" value="Tetratricopeptide repeat domain"/>
    <property type="match status" value="1"/>
</dbReference>
<reference evidence="5 6" key="1">
    <citation type="submission" date="2016-10" db="EMBL/GenBank/DDBJ databases">
        <authorList>
            <person name="de Groot N.N."/>
        </authorList>
    </citation>
    <scope>NUCLEOTIDE SEQUENCE [LARGE SCALE GENOMIC DNA]</scope>
    <source>
        <strain evidence="5 6">CGMCC 4.7037</strain>
    </source>
</reference>
<keyword evidence="1" id="KW-0677">Repeat</keyword>
<protein>
    <submittedName>
        <fullName evidence="5">Tetratricopeptide repeat-containing protein</fullName>
    </submittedName>
</protein>
<accession>A0A1H6ETP4</accession>
<evidence type="ECO:0000259" key="4">
    <source>
        <dbReference type="Pfam" id="PF20703"/>
    </source>
</evidence>
<dbReference type="PANTHER" id="PTHR45586:SF1">
    <property type="entry name" value="LIPOPOLYSACCHARIDE ASSEMBLY PROTEIN B"/>
    <property type="match status" value="1"/>
</dbReference>
<feature type="compositionally biased region" description="Basic residues" evidence="3">
    <location>
        <begin position="634"/>
        <end position="643"/>
    </location>
</feature>
<dbReference type="InterPro" id="IPR049052">
    <property type="entry name" value="nSTAND1"/>
</dbReference>
<dbReference type="Proteomes" id="UP000236732">
    <property type="component" value="Unassembled WGS sequence"/>
</dbReference>
<keyword evidence="2" id="KW-0802">TPR repeat</keyword>
<dbReference type="SUPFAM" id="SSF48452">
    <property type="entry name" value="TPR-like"/>
    <property type="match status" value="1"/>
</dbReference>
<dbReference type="InterPro" id="IPR019734">
    <property type="entry name" value="TPR_rpt"/>
</dbReference>
<dbReference type="Pfam" id="PF20703">
    <property type="entry name" value="nSTAND1"/>
    <property type="match status" value="1"/>
</dbReference>
<feature type="compositionally biased region" description="Basic and acidic residues" evidence="3">
    <location>
        <begin position="644"/>
        <end position="653"/>
    </location>
</feature>
<dbReference type="Pfam" id="PF13424">
    <property type="entry name" value="TPR_12"/>
    <property type="match status" value="1"/>
</dbReference>
<feature type="domain" description="Novel STAND NTPase 1" evidence="4">
    <location>
        <begin position="10"/>
        <end position="249"/>
    </location>
</feature>
<dbReference type="OrthoDB" id="3204522at2"/>
<proteinExistence type="predicted"/>
<evidence type="ECO:0000256" key="3">
    <source>
        <dbReference type="SAM" id="MobiDB-lite"/>
    </source>
</evidence>
<gene>
    <name evidence="5" type="ORF">SAMN05444920_119158</name>
</gene>
<evidence type="ECO:0000256" key="1">
    <source>
        <dbReference type="ARBA" id="ARBA00022737"/>
    </source>
</evidence>
<dbReference type="Pfam" id="PF13432">
    <property type="entry name" value="TPR_16"/>
    <property type="match status" value="1"/>
</dbReference>